<dbReference type="Proteomes" id="UP001310594">
    <property type="component" value="Unassembled WGS sequence"/>
</dbReference>
<name>A0AAN7ZYW9_9PEZI</name>
<dbReference type="Pfam" id="PF13476">
    <property type="entry name" value="AAA_23"/>
    <property type="match status" value="1"/>
</dbReference>
<dbReference type="GO" id="GO:0051880">
    <property type="term" value="F:G-quadruplex DNA binding"/>
    <property type="evidence" value="ECO:0007669"/>
    <property type="project" value="TreeGrafter"/>
</dbReference>
<evidence type="ECO:0000256" key="9">
    <source>
        <dbReference type="ARBA" id="ARBA00022801"/>
    </source>
</evidence>
<evidence type="ECO:0000256" key="14">
    <source>
        <dbReference type="ARBA" id="ARBA00049360"/>
    </source>
</evidence>
<evidence type="ECO:0000256" key="5">
    <source>
        <dbReference type="ARBA" id="ARBA00017893"/>
    </source>
</evidence>
<dbReference type="GO" id="GO:0046872">
    <property type="term" value="F:metal ion binding"/>
    <property type="evidence" value="ECO:0007669"/>
    <property type="project" value="UniProtKB-KW"/>
</dbReference>
<comment type="catalytic activity">
    <reaction evidence="14">
        <text>ATP + H2O = ADP + phosphate + H(+)</text>
        <dbReference type="Rhea" id="RHEA:13065"/>
        <dbReference type="ChEBI" id="CHEBI:15377"/>
        <dbReference type="ChEBI" id="CHEBI:15378"/>
        <dbReference type="ChEBI" id="CHEBI:30616"/>
        <dbReference type="ChEBI" id="CHEBI:43474"/>
        <dbReference type="ChEBI" id="CHEBI:456216"/>
    </reaction>
</comment>
<dbReference type="PANTHER" id="PTHR18867">
    <property type="entry name" value="RAD50"/>
    <property type="match status" value="1"/>
</dbReference>
<comment type="subcellular location">
    <subcellularLocation>
        <location evidence="3">Chromosome</location>
    </subcellularLocation>
    <subcellularLocation>
        <location evidence="2">Nucleus</location>
    </subcellularLocation>
</comment>
<feature type="coiled-coil region" evidence="15">
    <location>
        <begin position="944"/>
        <end position="1060"/>
    </location>
</feature>
<dbReference type="NCBIfam" id="TIGR00606">
    <property type="entry name" value="rad50"/>
    <property type="match status" value="1"/>
</dbReference>
<comment type="caution">
    <text evidence="17">The sequence shown here is derived from an EMBL/GenBank/DDBJ whole genome shotgun (WGS) entry which is preliminary data.</text>
</comment>
<dbReference type="SUPFAM" id="SSF52540">
    <property type="entry name" value="P-loop containing nucleoside triphosphate hydrolases"/>
    <property type="match status" value="1"/>
</dbReference>
<dbReference type="GO" id="GO:0000794">
    <property type="term" value="C:condensed nuclear chromosome"/>
    <property type="evidence" value="ECO:0007669"/>
    <property type="project" value="TreeGrafter"/>
</dbReference>
<dbReference type="GO" id="GO:0006302">
    <property type="term" value="P:double-strand break repair"/>
    <property type="evidence" value="ECO:0007669"/>
    <property type="project" value="InterPro"/>
</dbReference>
<evidence type="ECO:0000256" key="2">
    <source>
        <dbReference type="ARBA" id="ARBA00004123"/>
    </source>
</evidence>
<evidence type="ECO:0000256" key="8">
    <source>
        <dbReference type="ARBA" id="ARBA00022763"/>
    </source>
</evidence>
<feature type="coiled-coil region" evidence="15">
    <location>
        <begin position="278"/>
        <end position="446"/>
    </location>
</feature>
<dbReference type="FunFam" id="3.40.50.300:FF:001195">
    <property type="entry name" value="DNA repair protein rad50"/>
    <property type="match status" value="1"/>
</dbReference>
<dbReference type="GO" id="GO:0016887">
    <property type="term" value="F:ATP hydrolysis activity"/>
    <property type="evidence" value="ECO:0007669"/>
    <property type="project" value="InterPro"/>
</dbReference>
<keyword evidence="12" id="KW-0234">DNA repair</keyword>
<dbReference type="GO" id="GO:0043047">
    <property type="term" value="F:single-stranded telomeric DNA binding"/>
    <property type="evidence" value="ECO:0007669"/>
    <property type="project" value="TreeGrafter"/>
</dbReference>
<evidence type="ECO:0000256" key="11">
    <source>
        <dbReference type="ARBA" id="ARBA00023054"/>
    </source>
</evidence>
<evidence type="ECO:0000256" key="12">
    <source>
        <dbReference type="ARBA" id="ARBA00023204"/>
    </source>
</evidence>
<protein>
    <recommendedName>
        <fullName evidence="5">DNA repair protein RAD50</fullName>
    </recommendedName>
</protein>
<feature type="coiled-coil region" evidence="15">
    <location>
        <begin position="574"/>
        <end position="608"/>
    </location>
</feature>
<evidence type="ECO:0000256" key="7">
    <source>
        <dbReference type="ARBA" id="ARBA00022723"/>
    </source>
</evidence>
<evidence type="ECO:0000256" key="15">
    <source>
        <dbReference type="SAM" id="Coils"/>
    </source>
</evidence>
<dbReference type="InterPro" id="IPR038729">
    <property type="entry name" value="Rad50/SbcC_AAA"/>
</dbReference>
<keyword evidence="7" id="KW-0479">Metal-binding</keyword>
<keyword evidence="9" id="KW-0378">Hydrolase</keyword>
<dbReference type="GO" id="GO:0007004">
    <property type="term" value="P:telomere maintenance via telomerase"/>
    <property type="evidence" value="ECO:0007669"/>
    <property type="project" value="TreeGrafter"/>
</dbReference>
<dbReference type="GO" id="GO:0030870">
    <property type="term" value="C:Mre11 complex"/>
    <property type="evidence" value="ECO:0007669"/>
    <property type="project" value="InterPro"/>
</dbReference>
<comment type="cofactor">
    <cofactor evidence="1">
        <name>Zn(2+)</name>
        <dbReference type="ChEBI" id="CHEBI:29105"/>
    </cofactor>
</comment>
<reference evidence="17" key="1">
    <citation type="submission" date="2023-08" db="EMBL/GenBank/DDBJ databases">
        <title>Black Yeasts Isolated from many extreme environments.</title>
        <authorList>
            <person name="Coleine C."/>
            <person name="Stajich J.E."/>
            <person name="Selbmann L."/>
        </authorList>
    </citation>
    <scope>NUCLEOTIDE SEQUENCE</scope>
    <source>
        <strain evidence="17">CCFEE 5810</strain>
    </source>
</reference>
<dbReference type="Pfam" id="PF13558">
    <property type="entry name" value="SbcC_Walker_B"/>
    <property type="match status" value="1"/>
</dbReference>
<keyword evidence="6" id="KW-0158">Chromosome</keyword>
<keyword evidence="8" id="KW-0227">DNA damage</keyword>
<comment type="similarity">
    <text evidence="4">Belongs to the SMC family. RAD50 subfamily.</text>
</comment>
<dbReference type="Gene3D" id="3.40.50.300">
    <property type="entry name" value="P-loop containing nucleotide triphosphate hydrolases"/>
    <property type="match status" value="2"/>
</dbReference>
<dbReference type="FunFam" id="3.40.50.300:FF:000947">
    <property type="entry name" value="DNA repair protein RAD50"/>
    <property type="match status" value="1"/>
</dbReference>
<dbReference type="GO" id="GO:0000722">
    <property type="term" value="P:telomere maintenance via recombination"/>
    <property type="evidence" value="ECO:0007669"/>
    <property type="project" value="TreeGrafter"/>
</dbReference>
<evidence type="ECO:0000256" key="1">
    <source>
        <dbReference type="ARBA" id="ARBA00001947"/>
    </source>
</evidence>
<dbReference type="GO" id="GO:0003691">
    <property type="term" value="F:double-stranded telomeric DNA binding"/>
    <property type="evidence" value="ECO:0007669"/>
    <property type="project" value="TreeGrafter"/>
</dbReference>
<accession>A0AAN7ZYW9</accession>
<evidence type="ECO:0000256" key="13">
    <source>
        <dbReference type="ARBA" id="ARBA00023242"/>
    </source>
</evidence>
<evidence type="ECO:0000256" key="10">
    <source>
        <dbReference type="ARBA" id="ARBA00022833"/>
    </source>
</evidence>
<evidence type="ECO:0000256" key="3">
    <source>
        <dbReference type="ARBA" id="ARBA00004286"/>
    </source>
</evidence>
<keyword evidence="10" id="KW-0862">Zinc</keyword>
<dbReference type="InterPro" id="IPR004584">
    <property type="entry name" value="Rad50_eukaryotes"/>
</dbReference>
<evidence type="ECO:0000256" key="6">
    <source>
        <dbReference type="ARBA" id="ARBA00022454"/>
    </source>
</evidence>
<keyword evidence="13" id="KW-0539">Nucleus</keyword>
<evidence type="ECO:0000256" key="4">
    <source>
        <dbReference type="ARBA" id="ARBA00009439"/>
    </source>
</evidence>
<dbReference type="PANTHER" id="PTHR18867:SF12">
    <property type="entry name" value="DNA REPAIR PROTEIN RAD50"/>
    <property type="match status" value="1"/>
</dbReference>
<sequence length="1308" mass="148977">MSSIDKLSILGVRSFDNTRSETIAFHKPLTLIVGPNGCGKTTIIECLKYATTGELPPNTKVGGAFVHDPDLCGEKEVLAQVKLSFKNIKGVAMVCTRNIQLTVKKTSRSMSQIEGSLHARKHGEASTVSSRSADLNALMPIELGVSKAVLDSVIFCHQEDSLWPLAAPKELKERFDAIFEAVKYTKAIDNIKVMQKQHKVNLDLLKKDEDTAKHNKERGKKLEAQAAKLNDDLDELRAKHKDYDGRIAQAGRNAEAAWKLSEKANLIVGDLNGKRIVKRTKEESVQSLRENLTEMDESDQDLQRMLEQYDERVQQYEAEVKERTEDYHNIEQQIVQHRGKVSVKERECGSYEAQAQQYQRQLTKREELIKETARSHKIHGFDLEIDDGQVAAFMDRITKMAREQNANFERARRETQEELQGEQLKLNRLNEEKTTVNGRKDAAKQTITTNDRKINSVQSSLNRITVDEGAKATMESKLRDLEGNLKDENAKIATKDLEQKARDIETKVRNLETRKDELDLEMVEGTKRAGESARLDYVQKELKEREQRLQTNTGAYSEKIMSLIGDNWTPANVETEFQRTLEQKNDHLAEAEKQRDGVSREKEQLDFQLKSVRKDLEAKQTSMKRAGENIKKTCEIPEPSDYSACVEDLEDTRTSLKSDTEAMGRLNEYFAACIKLAKHADRPGCRTCSRPFASTSEAQRLIDNLTKEKKGVESQLGTVPQDLKECEAALVAAKSVKSDFETWERLKEKEIPKLDADKKDLESKRSTLVDQLEQHESVVSERQTAKRDVEAISRTVQSIAKLTSEIAEFKAQVKELSAKQKSAGLSRGLEKVQDELKKTSEEARTFRAKLSNINTEKDRDRSNVSRIESDIRDAEKKLSNAEYQLKEKRSLDEQIEELKGANAEQRENIKSFDKQLQDLGPQLSQAQARYDDIARRGADKDRDLQALASKVNTSLNQLKMANQEIDSYIARGGPEQLKRGQGEMKQLLKQVEEFEEEKNSIVKDVKKLEKMLRSHSDTRRSISDNQRYRRDLHQLEQVIAEIEELETHNAEEDKIRYEREGSKYQTDRNKLSADQAVITGQLKSKDEALNIVLADYDTEYKNSAKKYKEAHIMVETTKACIEDLGRFGGALDKAIMKYHSVKMAEINTIIDELWRKTYQGTDVDTILIRSESENVKANKSYNYRVCMVKQEAEMDMRGRCSAGQKVLASIIIRLALAECFGINCGLIALDEPTTNLDRENIRALAESLAEIIKARRTQQNFQLIVITHDEEFLKFMGCSEFADVYYRVGRSTANQTSTIERQSINEVI</sequence>
<gene>
    <name evidence="17" type="primary">RAD50</name>
    <name evidence="17" type="ORF">LTR97_008283</name>
</gene>
<evidence type="ECO:0000259" key="16">
    <source>
        <dbReference type="Pfam" id="PF13476"/>
    </source>
</evidence>
<dbReference type="Gene3D" id="1.10.287.1490">
    <property type="match status" value="1"/>
</dbReference>
<dbReference type="InterPro" id="IPR027417">
    <property type="entry name" value="P-loop_NTPase"/>
</dbReference>
<feature type="coiled-coil region" evidence="15">
    <location>
        <begin position="758"/>
        <end position="915"/>
    </location>
</feature>
<feature type="coiled-coil region" evidence="15">
    <location>
        <begin position="212"/>
        <end position="253"/>
    </location>
</feature>
<organism evidence="17 18">
    <name type="scientific">Elasticomyces elasticus</name>
    <dbReference type="NCBI Taxonomy" id="574655"/>
    <lineage>
        <taxon>Eukaryota</taxon>
        <taxon>Fungi</taxon>
        <taxon>Dikarya</taxon>
        <taxon>Ascomycota</taxon>
        <taxon>Pezizomycotina</taxon>
        <taxon>Dothideomycetes</taxon>
        <taxon>Dothideomycetidae</taxon>
        <taxon>Mycosphaerellales</taxon>
        <taxon>Teratosphaeriaceae</taxon>
        <taxon>Elasticomyces</taxon>
    </lineage>
</organism>
<feature type="coiled-coil region" evidence="15">
    <location>
        <begin position="471"/>
        <end position="528"/>
    </location>
</feature>
<evidence type="ECO:0000313" key="17">
    <source>
        <dbReference type="EMBL" id="KAK5695863.1"/>
    </source>
</evidence>
<proteinExistence type="inferred from homology"/>
<dbReference type="EMBL" id="JAVRQU010000013">
    <property type="protein sequence ID" value="KAK5695863.1"/>
    <property type="molecule type" value="Genomic_DNA"/>
</dbReference>
<evidence type="ECO:0000313" key="18">
    <source>
        <dbReference type="Proteomes" id="UP001310594"/>
    </source>
</evidence>
<keyword evidence="11 15" id="KW-0175">Coiled coil</keyword>
<feature type="domain" description="Rad50/SbcC-type AAA" evidence="16">
    <location>
        <begin position="6"/>
        <end position="233"/>
    </location>
</feature>
<dbReference type="GO" id="GO:0070192">
    <property type="term" value="P:chromosome organization involved in meiotic cell cycle"/>
    <property type="evidence" value="ECO:0007669"/>
    <property type="project" value="TreeGrafter"/>
</dbReference>